<sequence>SLESLAEKFIDAGYNIDPGRQQTLREAIIRNCRQTNHCEVRQSGNRRIYVQHQRLADGGIISLHTDITELDEARRSRHQLHDDFLFTAESIQIGIWDWQVSGDSLQVNDTLLAMVGQSRA</sequence>
<feature type="non-terminal residue" evidence="1">
    <location>
        <position position="120"/>
    </location>
</feature>
<feature type="non-terminal residue" evidence="1">
    <location>
        <position position="1"/>
    </location>
</feature>
<dbReference type="Proteomes" id="UP000231328">
    <property type="component" value="Unassembled WGS sequence"/>
</dbReference>
<dbReference type="AlphaFoldDB" id="A0AAP8KL67"/>
<evidence type="ECO:0008006" key="3">
    <source>
        <dbReference type="Google" id="ProtNLM"/>
    </source>
</evidence>
<organism evidence="1 2">
    <name type="scientific">Enterobacter hormaechei</name>
    <dbReference type="NCBI Taxonomy" id="158836"/>
    <lineage>
        <taxon>Bacteria</taxon>
        <taxon>Pseudomonadati</taxon>
        <taxon>Pseudomonadota</taxon>
        <taxon>Gammaproteobacteria</taxon>
        <taxon>Enterobacterales</taxon>
        <taxon>Enterobacteriaceae</taxon>
        <taxon>Enterobacter</taxon>
        <taxon>Enterobacter cloacae complex</taxon>
    </lineage>
</organism>
<dbReference type="EMBL" id="NMVR01000204">
    <property type="protein sequence ID" value="PJG36479.1"/>
    <property type="molecule type" value="Genomic_DNA"/>
</dbReference>
<reference evidence="1 2" key="1">
    <citation type="submission" date="2017-07" db="EMBL/GenBank/DDBJ databases">
        <title>Draft genome sequence of Enterobacter cloacae ST128, a clinical strain coproducing KPC-2 and NDM-1 carbapenemases.</title>
        <authorList>
            <person name="Li X."/>
        </authorList>
    </citation>
    <scope>NUCLEOTIDE SEQUENCE [LARGE SCALE GENOMIC DNA]</scope>
    <source>
        <strain evidence="1 2">HBY</strain>
    </source>
</reference>
<gene>
    <name evidence="1" type="ORF">CGZ54_28150</name>
</gene>
<evidence type="ECO:0000313" key="1">
    <source>
        <dbReference type="EMBL" id="PJG36479.1"/>
    </source>
</evidence>
<evidence type="ECO:0000313" key="2">
    <source>
        <dbReference type="Proteomes" id="UP000231328"/>
    </source>
</evidence>
<dbReference type="RefSeq" id="WP_176691293.1">
    <property type="nucleotide sequence ID" value="NZ_NMVR01000204.1"/>
</dbReference>
<dbReference type="Pfam" id="PF12860">
    <property type="entry name" value="PAS_7"/>
    <property type="match status" value="1"/>
</dbReference>
<accession>A0AAP8KL67</accession>
<proteinExistence type="predicted"/>
<protein>
    <recommendedName>
        <fullName evidence="3">Diguanylate cyclase</fullName>
    </recommendedName>
</protein>
<comment type="caution">
    <text evidence="1">The sequence shown here is derived from an EMBL/GenBank/DDBJ whole genome shotgun (WGS) entry which is preliminary data.</text>
</comment>
<name>A0AAP8KL67_9ENTR</name>